<evidence type="ECO:0000313" key="1">
    <source>
        <dbReference type="EMBL" id="KAK3723009.1"/>
    </source>
</evidence>
<keyword evidence="2" id="KW-1185">Reference proteome</keyword>
<comment type="caution">
    <text evidence="1">The sequence shown here is derived from an EMBL/GenBank/DDBJ whole genome shotgun (WGS) entry which is preliminary data.</text>
</comment>
<accession>A0ACC3NTR2</accession>
<organism evidence="1 2">
    <name type="scientific">Vermiconidia calcicola</name>
    <dbReference type="NCBI Taxonomy" id="1690605"/>
    <lineage>
        <taxon>Eukaryota</taxon>
        <taxon>Fungi</taxon>
        <taxon>Dikarya</taxon>
        <taxon>Ascomycota</taxon>
        <taxon>Pezizomycotina</taxon>
        <taxon>Dothideomycetes</taxon>
        <taxon>Dothideomycetidae</taxon>
        <taxon>Mycosphaerellales</taxon>
        <taxon>Extremaceae</taxon>
        <taxon>Vermiconidia</taxon>
    </lineage>
</organism>
<protein>
    <submittedName>
        <fullName evidence="1">Uncharacterized protein</fullName>
    </submittedName>
</protein>
<name>A0ACC3NTR2_9PEZI</name>
<dbReference type="EMBL" id="JAUTXU010000011">
    <property type="protein sequence ID" value="KAK3723009.1"/>
    <property type="molecule type" value="Genomic_DNA"/>
</dbReference>
<gene>
    <name evidence="1" type="ORF">LTR37_002155</name>
</gene>
<proteinExistence type="predicted"/>
<sequence length="309" mass="35285">METDRHQRLLSRLESLPGELRNTIYGYAVVENSPVIAASLVDKQAKFWRSHQPALGFVCKQIRDEVLPMYYSENAFTFQRSSGDRGDDDLDFATAWLRSTGKHHALMQRAASEDKGSKYLHHAIAWLRSTGTHYAQVQRVGVNFTAMIKRKDGIVEREECSITATISNLGTWPIAEHHFSQNLNPPCNCPLVPINDIEKATDDPLKRLSSSVNKRDYPPLPERWIKMRRLRNLAEAMASCCEGMYEEYAKLATLKDCTNCGGRKYRKARMTHFTILVTDIVLIRTCFRHHFGMSTSKFETLFGPLPDDD</sequence>
<evidence type="ECO:0000313" key="2">
    <source>
        <dbReference type="Proteomes" id="UP001281147"/>
    </source>
</evidence>
<reference evidence="1" key="1">
    <citation type="submission" date="2023-07" db="EMBL/GenBank/DDBJ databases">
        <title>Black Yeasts Isolated from many extreme environments.</title>
        <authorList>
            <person name="Coleine C."/>
            <person name="Stajich J.E."/>
            <person name="Selbmann L."/>
        </authorList>
    </citation>
    <scope>NUCLEOTIDE SEQUENCE</scope>
    <source>
        <strain evidence="1">CCFEE 5714</strain>
    </source>
</reference>
<dbReference type="Proteomes" id="UP001281147">
    <property type="component" value="Unassembled WGS sequence"/>
</dbReference>